<organism evidence="2 3">
    <name type="scientific">Prosthecobacter vanneervenii</name>
    <dbReference type="NCBI Taxonomy" id="48466"/>
    <lineage>
        <taxon>Bacteria</taxon>
        <taxon>Pseudomonadati</taxon>
        <taxon>Verrucomicrobiota</taxon>
        <taxon>Verrucomicrobiia</taxon>
        <taxon>Verrucomicrobiales</taxon>
        <taxon>Verrucomicrobiaceae</taxon>
        <taxon>Prosthecobacter</taxon>
    </lineage>
</organism>
<sequence length="218" mass="23097">MSTTEAALEHLRIIRSLMEKAHIYRAISAPAALTGGVLALIASGWPVWHAATHQGDAVMCDPCFLQMWLVILGIASALNVLLLAKEAKRRGQPLVSADMRMALRAFTPPLLVGGCVGIGLIVFLHNLTLAALVWALCYGLALLSTASFSPRSLVRLGWAFVLTGLAAFFAWAACSDVRLLASDLGPASLVMGLTFGVLHVVYAAAVFFSAKPAEVNAE</sequence>
<keyword evidence="3" id="KW-1185">Reference proteome</keyword>
<feature type="transmembrane region" description="Helical" evidence="1">
    <location>
        <begin position="156"/>
        <end position="173"/>
    </location>
</feature>
<gene>
    <name evidence="2" type="ORF">HNQ65_002836</name>
</gene>
<keyword evidence="1" id="KW-0472">Membrane</keyword>
<dbReference type="Proteomes" id="UP000590740">
    <property type="component" value="Unassembled WGS sequence"/>
</dbReference>
<name>A0A7W7YBQ7_9BACT</name>
<feature type="transmembrane region" description="Helical" evidence="1">
    <location>
        <begin position="23"/>
        <end position="45"/>
    </location>
</feature>
<dbReference type="EMBL" id="JACHIG010000005">
    <property type="protein sequence ID" value="MBB5033253.1"/>
    <property type="molecule type" value="Genomic_DNA"/>
</dbReference>
<feature type="transmembrane region" description="Helical" evidence="1">
    <location>
        <begin position="65"/>
        <end position="84"/>
    </location>
</feature>
<feature type="transmembrane region" description="Helical" evidence="1">
    <location>
        <begin position="185"/>
        <end position="208"/>
    </location>
</feature>
<dbReference type="AlphaFoldDB" id="A0A7W7YBQ7"/>
<feature type="transmembrane region" description="Helical" evidence="1">
    <location>
        <begin position="131"/>
        <end position="149"/>
    </location>
</feature>
<keyword evidence="1" id="KW-0812">Transmembrane</keyword>
<accession>A0A7W7YBQ7</accession>
<evidence type="ECO:0000256" key="1">
    <source>
        <dbReference type="SAM" id="Phobius"/>
    </source>
</evidence>
<dbReference type="RefSeq" id="WP_184340163.1">
    <property type="nucleotide sequence ID" value="NZ_JACHIG010000005.1"/>
</dbReference>
<proteinExistence type="predicted"/>
<keyword evidence="1" id="KW-1133">Transmembrane helix</keyword>
<reference evidence="2 3" key="1">
    <citation type="submission" date="2020-08" db="EMBL/GenBank/DDBJ databases">
        <title>Genomic Encyclopedia of Type Strains, Phase IV (KMG-IV): sequencing the most valuable type-strain genomes for metagenomic binning, comparative biology and taxonomic classification.</title>
        <authorList>
            <person name="Goeker M."/>
        </authorList>
    </citation>
    <scope>NUCLEOTIDE SEQUENCE [LARGE SCALE GENOMIC DNA]</scope>
    <source>
        <strain evidence="2 3">DSM 12252</strain>
    </source>
</reference>
<evidence type="ECO:0000313" key="3">
    <source>
        <dbReference type="Proteomes" id="UP000590740"/>
    </source>
</evidence>
<evidence type="ECO:0000313" key="2">
    <source>
        <dbReference type="EMBL" id="MBB5033253.1"/>
    </source>
</evidence>
<feature type="transmembrane region" description="Helical" evidence="1">
    <location>
        <begin position="105"/>
        <end position="125"/>
    </location>
</feature>
<comment type="caution">
    <text evidence="2">The sequence shown here is derived from an EMBL/GenBank/DDBJ whole genome shotgun (WGS) entry which is preliminary data.</text>
</comment>
<protein>
    <submittedName>
        <fullName evidence="2">Uncharacterized protein</fullName>
    </submittedName>
</protein>